<comment type="similarity">
    <text evidence="2">Belongs to the glycosyl hydrolase 42 family.</text>
</comment>
<protein>
    <recommendedName>
        <fullName evidence="3">beta-galactosidase</fullName>
        <ecNumber evidence="3">3.2.1.23</ecNumber>
    </recommendedName>
</protein>
<dbReference type="PANTHER" id="PTHR36447">
    <property type="entry name" value="BETA-GALACTOSIDASE GANA"/>
    <property type="match status" value="1"/>
</dbReference>
<feature type="domain" description="Glycoside hydrolase family 42 N-terminal" evidence="6">
    <location>
        <begin position="17"/>
        <end position="388"/>
    </location>
</feature>
<dbReference type="AlphaFoldDB" id="A0A6J6IMC4"/>
<dbReference type="InterPro" id="IPR003476">
    <property type="entry name" value="Glyco_hydro_42"/>
</dbReference>
<dbReference type="InterPro" id="IPR013529">
    <property type="entry name" value="Glyco_hydro_42_N"/>
</dbReference>
<name>A0A6J6IMC4_9ZZZZ</name>
<evidence type="ECO:0000256" key="5">
    <source>
        <dbReference type="ARBA" id="ARBA00023295"/>
    </source>
</evidence>
<evidence type="ECO:0000256" key="4">
    <source>
        <dbReference type="ARBA" id="ARBA00022801"/>
    </source>
</evidence>
<dbReference type="GO" id="GO:0009341">
    <property type="term" value="C:beta-galactosidase complex"/>
    <property type="evidence" value="ECO:0007669"/>
    <property type="project" value="InterPro"/>
</dbReference>
<gene>
    <name evidence="9" type="ORF">UFOPK2001_00182</name>
</gene>
<evidence type="ECO:0000256" key="2">
    <source>
        <dbReference type="ARBA" id="ARBA00005940"/>
    </source>
</evidence>
<dbReference type="SUPFAM" id="SSF52317">
    <property type="entry name" value="Class I glutamine amidotransferase-like"/>
    <property type="match status" value="1"/>
</dbReference>
<feature type="domain" description="Beta-galactosidase C-terminal" evidence="8">
    <location>
        <begin position="613"/>
        <end position="668"/>
    </location>
</feature>
<dbReference type="GO" id="GO:0006012">
    <property type="term" value="P:galactose metabolic process"/>
    <property type="evidence" value="ECO:0007669"/>
    <property type="project" value="InterPro"/>
</dbReference>
<evidence type="ECO:0000256" key="3">
    <source>
        <dbReference type="ARBA" id="ARBA00012756"/>
    </source>
</evidence>
<dbReference type="Pfam" id="PF08533">
    <property type="entry name" value="Glyco_hydro_42C"/>
    <property type="match status" value="1"/>
</dbReference>
<dbReference type="CDD" id="cd03143">
    <property type="entry name" value="A4_beta-galactosidase_middle_domain"/>
    <property type="match status" value="1"/>
</dbReference>
<comment type="catalytic activity">
    <reaction evidence="1">
        <text>Hydrolysis of terminal non-reducing beta-D-galactose residues in beta-D-galactosides.</text>
        <dbReference type="EC" id="3.2.1.23"/>
    </reaction>
</comment>
<sequence length="671" mass="74943">MNELAIPGLPEYAFGGDYNPEQWPESVWQEDMALMREAGVNLVTVGVFSWAKLQPTENTWSFEWLDRVLDLCHANGIKVDLATATASPPPWLGLKYPSTLAVDETGVRMAWGARQHFSPSSSVFKKFSLALVEKMVERYAEHPAVVMWHVGNEYGAHTHRCFSEESADAFRAWLITKYGDVDTLNERWGTAFWSQWYSNWDEVMPPRKTVYFPNPAQQLDFKRFSSDAMLELYKAEVEVIRQRVGRQIPITTNFMRFFPHADYWKWSENIDVISDDWYPDLADPESHIEGAMGADLMRSLGAGRPWFLMEQAPSAINWREVNPAKPKNAYRRWSLQQAAHGADGILHFQWRASVRGAEKWHSGMLPHSGTDTAVWREVSRLGQDLKKLKPLLGAKSDSQIALLLDWSSWWALELDSRPSTRLTQMEALLDYYRPLAQAGYSVDFAHPEQDLSRYKLVIAPSLYLISDLGIERIRAASAGGTNIVFGKFSGAVDAEEGVRVGGHLMGLRDVFGCYTEEWHPLVAGQTEEVLIGSNRGEVSGWTEHIRLLPGSAIEGTFSTGDLAGLPAIVSKTSEKSKAWYLGCTPNRDMIASLLEAICIQSGAAPVLYSVPQGVEVTKRSNENGSFLFLLNHTGVEQSIEIGQASVDLISAESFVGAVTVGAGEVRVLHLP</sequence>
<keyword evidence="5" id="KW-0326">Glycosidase</keyword>
<feature type="domain" description="Beta-galactosidase trimerisation" evidence="7">
    <location>
        <begin position="399"/>
        <end position="598"/>
    </location>
</feature>
<dbReference type="EC" id="3.2.1.23" evidence="3"/>
<dbReference type="Gene3D" id="2.60.40.1180">
    <property type="entry name" value="Golgi alpha-mannosidase II"/>
    <property type="match status" value="1"/>
</dbReference>
<dbReference type="GO" id="GO:0004565">
    <property type="term" value="F:beta-galactosidase activity"/>
    <property type="evidence" value="ECO:0007669"/>
    <property type="project" value="UniProtKB-EC"/>
</dbReference>
<evidence type="ECO:0000259" key="8">
    <source>
        <dbReference type="Pfam" id="PF08533"/>
    </source>
</evidence>
<accession>A0A6J6IMC4</accession>
<proteinExistence type="inferred from homology"/>
<evidence type="ECO:0000259" key="6">
    <source>
        <dbReference type="Pfam" id="PF02449"/>
    </source>
</evidence>
<dbReference type="Pfam" id="PF02449">
    <property type="entry name" value="Glyco_hydro_42"/>
    <property type="match status" value="1"/>
</dbReference>
<dbReference type="EMBL" id="CAEZVN010000008">
    <property type="protein sequence ID" value="CAB4625528.1"/>
    <property type="molecule type" value="Genomic_DNA"/>
</dbReference>
<dbReference type="InterPro" id="IPR013738">
    <property type="entry name" value="Beta_galactosidase_Trimer"/>
</dbReference>
<dbReference type="Pfam" id="PF08532">
    <property type="entry name" value="Glyco_hydro_42M"/>
    <property type="match status" value="1"/>
</dbReference>
<dbReference type="InterPro" id="IPR013780">
    <property type="entry name" value="Glyco_hydro_b"/>
</dbReference>
<evidence type="ECO:0000256" key="1">
    <source>
        <dbReference type="ARBA" id="ARBA00001412"/>
    </source>
</evidence>
<dbReference type="PIRSF" id="PIRSF001084">
    <property type="entry name" value="B-galactosidase"/>
    <property type="match status" value="1"/>
</dbReference>
<dbReference type="SUPFAM" id="SSF51445">
    <property type="entry name" value="(Trans)glycosidases"/>
    <property type="match status" value="1"/>
</dbReference>
<reference evidence="9" key="1">
    <citation type="submission" date="2020-05" db="EMBL/GenBank/DDBJ databases">
        <authorList>
            <person name="Chiriac C."/>
            <person name="Salcher M."/>
            <person name="Ghai R."/>
            <person name="Kavagutti S V."/>
        </authorList>
    </citation>
    <scope>NUCLEOTIDE SEQUENCE</scope>
</reference>
<organism evidence="9">
    <name type="scientific">freshwater metagenome</name>
    <dbReference type="NCBI Taxonomy" id="449393"/>
    <lineage>
        <taxon>unclassified sequences</taxon>
        <taxon>metagenomes</taxon>
        <taxon>ecological metagenomes</taxon>
    </lineage>
</organism>
<evidence type="ECO:0000313" key="9">
    <source>
        <dbReference type="EMBL" id="CAB4625528.1"/>
    </source>
</evidence>
<evidence type="ECO:0000259" key="7">
    <source>
        <dbReference type="Pfam" id="PF08532"/>
    </source>
</evidence>
<keyword evidence="4" id="KW-0378">Hydrolase</keyword>
<dbReference type="InterPro" id="IPR017853">
    <property type="entry name" value="GH"/>
</dbReference>
<dbReference type="InterPro" id="IPR029062">
    <property type="entry name" value="Class_I_gatase-like"/>
</dbReference>
<dbReference type="Gene3D" id="3.20.20.80">
    <property type="entry name" value="Glycosidases"/>
    <property type="match status" value="1"/>
</dbReference>
<dbReference type="Gene3D" id="3.40.50.880">
    <property type="match status" value="1"/>
</dbReference>
<dbReference type="PANTHER" id="PTHR36447:SF1">
    <property type="entry name" value="BETA-GALACTOSIDASE GANA"/>
    <property type="match status" value="1"/>
</dbReference>
<dbReference type="InterPro" id="IPR013739">
    <property type="entry name" value="Beta_galactosidase_C"/>
</dbReference>